<dbReference type="Gene3D" id="3.40.50.10540">
    <property type="entry name" value="Crotonobetainyl-coa:carnitine coa-transferase, domain 1"/>
    <property type="match status" value="2"/>
</dbReference>
<dbReference type="PANTHER" id="PTHR48228">
    <property type="entry name" value="SUCCINYL-COA--D-CITRAMALATE COA-TRANSFERASE"/>
    <property type="match status" value="1"/>
</dbReference>
<reference evidence="1 2" key="2">
    <citation type="journal article" date="2022" name="Arch. Microbiol.">
        <title>Rhodococcus pseudokoreensis sp. nov. isolated from the rhizosphere of young M26 apple rootstocks.</title>
        <authorList>
            <person name="Kampfer P."/>
            <person name="Glaeser S.P."/>
            <person name="Blom J."/>
            <person name="Wolf J."/>
            <person name="Benning S."/>
            <person name="Schloter M."/>
            <person name="Neumann-Schaal M."/>
        </authorList>
    </citation>
    <scope>NUCLEOTIDE SEQUENCE [LARGE SCALE GENOMIC DNA]</scope>
    <source>
        <strain evidence="1 2">R79</strain>
    </source>
</reference>
<dbReference type="SUPFAM" id="SSF89796">
    <property type="entry name" value="CoA-transferase family III (CaiB/BaiF)"/>
    <property type="match status" value="2"/>
</dbReference>
<reference evidence="1 2" key="1">
    <citation type="journal article" date="2021" name="Microbiol. Resour. Announc.">
        <title>Complete Genome Sequences of Two Rhodococcus sp. Strains with Large and Linear Chromosomes, Isolated from Apple Rhizosphere.</title>
        <authorList>
            <person name="Benning S."/>
            <person name="Brugnone N."/>
            <person name="Siani R."/>
            <person name="Kublik S."/>
            <person name="Schloter M."/>
            <person name="Rad V."/>
        </authorList>
    </citation>
    <scope>NUCLEOTIDE SEQUENCE [LARGE SCALE GENOMIC DNA]</scope>
    <source>
        <strain evidence="1 2">R79</strain>
    </source>
</reference>
<evidence type="ECO:0000313" key="1">
    <source>
        <dbReference type="EMBL" id="QSE88183.1"/>
    </source>
</evidence>
<accession>A0A974VYZ5</accession>
<dbReference type="Pfam" id="PF02515">
    <property type="entry name" value="CoA_transf_3"/>
    <property type="match status" value="2"/>
</dbReference>
<organism evidence="1 2">
    <name type="scientific">Rhodococcus pseudokoreensis</name>
    <dbReference type="NCBI Taxonomy" id="2811421"/>
    <lineage>
        <taxon>Bacteria</taxon>
        <taxon>Bacillati</taxon>
        <taxon>Actinomycetota</taxon>
        <taxon>Actinomycetes</taxon>
        <taxon>Mycobacteriales</taxon>
        <taxon>Nocardiaceae</taxon>
        <taxon>Rhodococcus</taxon>
    </lineage>
</organism>
<dbReference type="RefSeq" id="WP_206004936.1">
    <property type="nucleotide sequence ID" value="NZ_CP070619.1"/>
</dbReference>
<gene>
    <name evidence="1" type="ORF">JWS13_05900</name>
</gene>
<dbReference type="GO" id="GO:0016740">
    <property type="term" value="F:transferase activity"/>
    <property type="evidence" value="ECO:0007669"/>
    <property type="project" value="UniProtKB-KW"/>
</dbReference>
<dbReference type="Proteomes" id="UP000662986">
    <property type="component" value="Chromosome"/>
</dbReference>
<sequence>MTTGALSGLRVLDLGHYLAGPMLAMFLGDNGADVIHIDPPDGPRWDSPANAALYRNKRQLRLDLHDPGAVARAAALAESADVVVDNFRPGVLERLGLDPAAIRERAPQLVWCSLPAFPRDDPRAELPGWDGLLAAATGLYPARHGEVDGDPVFSALPMASTFAAFMASHRVAGALLTRASTGRGAWIEVSLHEAAFQAVGSYAEVPVSRKTDNPIYARLHRMLQTARAADGTHLYFDTPLRGLQRFLDRFLPQYRLVDLDDAVCEQMVRDLVELIGTRSGRDWERICQEELQGAFGLCQSTRAWLADDHARASRSVIEVADPVLGATVQPGFPVLLSESRPQLRRGRSARPDGVGPEADVDWIGEGFSWSSERRLRHDLALDGVRVLDCASLLAGPTSTRVLAQYGADVLKVDSPAVAASRADPLTDDLSAFHGHRTVSSGKRMAFLDLKDERIQGLLPDLIGAMDVVHHNFTPAAAERLGLGAERVRELNPAAIYSTMSLHSHGGYRADYRGHEPLAQMVTGMGVRAGGEGAPRMLGVVVNDHAAGHLNAFGIMLALLDRLRTGAGQQVNASLSRTATLHQLPFAIGYDGRSWDEPSGPEAMGRHALDRLYRARDGWFYLAAGSDGRDLLAQVAGLEESVAVPDGQLGAWLAAHFAARGVAEAVAELRAAGLGAHRYVPVIDLVEDPTALRRGLLAVVDHPGIGRAFGIGHPVFGAFEDSVRPFLAARRPGLDTGDVVEELGAGRLLDDLIGSGAAAVEENPVVNVTDTAGYWSSGSIESYTTPARLARTIEVIESGQPRRIRRAP</sequence>
<dbReference type="EMBL" id="CP070619">
    <property type="protein sequence ID" value="QSE88183.1"/>
    <property type="molecule type" value="Genomic_DNA"/>
</dbReference>
<dbReference type="PANTHER" id="PTHR48228:SF4">
    <property type="entry name" value="BLR3030 PROTEIN"/>
    <property type="match status" value="1"/>
</dbReference>
<dbReference type="InterPro" id="IPR044855">
    <property type="entry name" value="CoA-Trfase_III_dom3_sf"/>
</dbReference>
<protein>
    <submittedName>
        <fullName evidence="1">CoA transferase</fullName>
    </submittedName>
</protein>
<keyword evidence="1" id="KW-0808">Transferase</keyword>
<dbReference type="InterPro" id="IPR023606">
    <property type="entry name" value="CoA-Trfase_III_dom_1_sf"/>
</dbReference>
<proteinExistence type="predicted"/>
<name>A0A974VYZ5_9NOCA</name>
<evidence type="ECO:0000313" key="2">
    <source>
        <dbReference type="Proteomes" id="UP000662986"/>
    </source>
</evidence>
<dbReference type="InterPro" id="IPR050509">
    <property type="entry name" value="CoA-transferase_III"/>
</dbReference>
<dbReference type="InterPro" id="IPR003673">
    <property type="entry name" value="CoA-Trfase_fam_III"/>
</dbReference>
<dbReference type="Gene3D" id="3.30.1540.10">
    <property type="entry name" value="formyl-coa transferase, domain 3"/>
    <property type="match status" value="1"/>
</dbReference>
<keyword evidence="2" id="KW-1185">Reference proteome</keyword>